<dbReference type="Proteomes" id="UP000030653">
    <property type="component" value="Unassembled WGS sequence"/>
</dbReference>
<evidence type="ECO:0000313" key="3">
    <source>
        <dbReference type="Proteomes" id="UP000030653"/>
    </source>
</evidence>
<organism evidence="2 3">
    <name type="scientific">Dacryopinax primogenitus (strain DJM 731)</name>
    <name type="common">Brown rot fungus</name>
    <dbReference type="NCBI Taxonomy" id="1858805"/>
    <lineage>
        <taxon>Eukaryota</taxon>
        <taxon>Fungi</taxon>
        <taxon>Dikarya</taxon>
        <taxon>Basidiomycota</taxon>
        <taxon>Agaricomycotina</taxon>
        <taxon>Dacrymycetes</taxon>
        <taxon>Dacrymycetales</taxon>
        <taxon>Dacrymycetaceae</taxon>
        <taxon>Dacryopinax</taxon>
    </lineage>
</organism>
<dbReference type="Pfam" id="PF08646">
    <property type="entry name" value="Rep_fac-A_C"/>
    <property type="match status" value="1"/>
</dbReference>
<gene>
    <name evidence="2" type="ORF">DACRYDRAFT_88779</name>
</gene>
<dbReference type="SUPFAM" id="SSF50249">
    <property type="entry name" value="Nucleic acid-binding proteins"/>
    <property type="match status" value="3"/>
</dbReference>
<name>M5G959_DACPD</name>
<dbReference type="EMBL" id="JH795862">
    <property type="protein sequence ID" value="EJU02407.1"/>
    <property type="molecule type" value="Genomic_DNA"/>
</dbReference>
<dbReference type="OrthoDB" id="1751331at2759"/>
<dbReference type="STRING" id="1858805.M5G959"/>
<evidence type="ECO:0000313" key="2">
    <source>
        <dbReference type="EMBL" id="EJU02407.1"/>
    </source>
</evidence>
<dbReference type="InterPro" id="IPR012340">
    <property type="entry name" value="NA-bd_OB-fold"/>
</dbReference>
<dbReference type="GeneID" id="63691938"/>
<proteinExistence type="predicted"/>
<sequence length="363" mass="41098">MTFHDETGEIDAVAWDKAVDLSERLEIGKLYQIPNAKLVDSSDCFTRTNHWLQVQIHSNDKIYELQDSGRILCIFYDFRRINSLEWFNDSRHVDLVAIIVRLGQPIKGMKKFKDQEGNERELITDHVDVYLGDNSGEFVLLAAFDDYGPQFIGREGEVITIKNALIDKYGNSVSLKTKEFTTELLFESGNHAHKVLKEWFESPGSIADTLCLMTGTYSADSVPDSWFTANIPTKTIKEIFTDGIGAHGVRSQVKVRGTVSFYSDREYTYLACPNPNCNKKAQVAESGNSTVWWCTHCKTVYLVPSEKYRLNMQMRDTMGLNNWITAFNGAMERLFGQYACILNAAAAKKYVITIQVNTLEGGN</sequence>
<dbReference type="Gene3D" id="2.40.50.140">
    <property type="entry name" value="Nucleic acid-binding proteins"/>
    <property type="match status" value="3"/>
</dbReference>
<protein>
    <submittedName>
        <fullName evidence="2">Nucleic acid-binding protein</fullName>
    </submittedName>
</protein>
<dbReference type="RefSeq" id="XP_040629301.1">
    <property type="nucleotide sequence ID" value="XM_040776876.1"/>
</dbReference>
<evidence type="ECO:0000259" key="1">
    <source>
        <dbReference type="Pfam" id="PF08646"/>
    </source>
</evidence>
<accession>M5G959</accession>
<keyword evidence="3" id="KW-1185">Reference proteome</keyword>
<dbReference type="HOGENOM" id="CLU_762955_0_0_1"/>
<dbReference type="InterPro" id="IPR013955">
    <property type="entry name" value="Rep_factor-A_C"/>
</dbReference>
<dbReference type="AlphaFoldDB" id="M5G959"/>
<feature type="domain" description="Replication factor A C-terminal" evidence="1">
    <location>
        <begin position="254"/>
        <end position="345"/>
    </location>
</feature>
<reference evidence="2 3" key="1">
    <citation type="journal article" date="2012" name="Science">
        <title>The Paleozoic origin of enzymatic lignin decomposition reconstructed from 31 fungal genomes.</title>
        <authorList>
            <person name="Floudas D."/>
            <person name="Binder M."/>
            <person name="Riley R."/>
            <person name="Barry K."/>
            <person name="Blanchette R.A."/>
            <person name="Henrissat B."/>
            <person name="Martinez A.T."/>
            <person name="Otillar R."/>
            <person name="Spatafora J.W."/>
            <person name="Yadav J.S."/>
            <person name="Aerts A."/>
            <person name="Benoit I."/>
            <person name="Boyd A."/>
            <person name="Carlson A."/>
            <person name="Copeland A."/>
            <person name="Coutinho P.M."/>
            <person name="de Vries R.P."/>
            <person name="Ferreira P."/>
            <person name="Findley K."/>
            <person name="Foster B."/>
            <person name="Gaskell J."/>
            <person name="Glotzer D."/>
            <person name="Gorecki P."/>
            <person name="Heitman J."/>
            <person name="Hesse C."/>
            <person name="Hori C."/>
            <person name="Igarashi K."/>
            <person name="Jurgens J.A."/>
            <person name="Kallen N."/>
            <person name="Kersten P."/>
            <person name="Kohler A."/>
            <person name="Kuees U."/>
            <person name="Kumar T.K.A."/>
            <person name="Kuo A."/>
            <person name="LaButti K."/>
            <person name="Larrondo L.F."/>
            <person name="Lindquist E."/>
            <person name="Ling A."/>
            <person name="Lombard V."/>
            <person name="Lucas S."/>
            <person name="Lundell T."/>
            <person name="Martin R."/>
            <person name="McLaughlin D.J."/>
            <person name="Morgenstern I."/>
            <person name="Morin E."/>
            <person name="Murat C."/>
            <person name="Nagy L.G."/>
            <person name="Nolan M."/>
            <person name="Ohm R.A."/>
            <person name="Patyshakuliyeva A."/>
            <person name="Rokas A."/>
            <person name="Ruiz-Duenas F.J."/>
            <person name="Sabat G."/>
            <person name="Salamov A."/>
            <person name="Samejima M."/>
            <person name="Schmutz J."/>
            <person name="Slot J.C."/>
            <person name="St John F."/>
            <person name="Stenlid J."/>
            <person name="Sun H."/>
            <person name="Sun S."/>
            <person name="Syed K."/>
            <person name="Tsang A."/>
            <person name="Wiebenga A."/>
            <person name="Young D."/>
            <person name="Pisabarro A."/>
            <person name="Eastwood D.C."/>
            <person name="Martin F."/>
            <person name="Cullen D."/>
            <person name="Grigoriev I.V."/>
            <person name="Hibbett D.S."/>
        </authorList>
    </citation>
    <scope>NUCLEOTIDE SEQUENCE [LARGE SCALE GENOMIC DNA]</scope>
    <source>
        <strain evidence="2 3">DJM-731 SS1</strain>
    </source>
</reference>